<evidence type="ECO:0000256" key="3">
    <source>
        <dbReference type="SAM" id="Phobius"/>
    </source>
</evidence>
<reference evidence="4" key="1">
    <citation type="submission" date="2020-06" db="EMBL/GenBank/DDBJ databases">
        <authorList>
            <consortium name="Plant Systems Biology data submission"/>
        </authorList>
    </citation>
    <scope>NUCLEOTIDE SEQUENCE</scope>
    <source>
        <strain evidence="4">D6</strain>
    </source>
</reference>
<feature type="transmembrane region" description="Helical" evidence="3">
    <location>
        <begin position="254"/>
        <end position="274"/>
    </location>
</feature>
<dbReference type="PANTHER" id="PTHR12226:SF2">
    <property type="entry name" value="MANNOSE-P-DOLICHOL UTILIZATION DEFECT 1 PROTEIN"/>
    <property type="match status" value="1"/>
</dbReference>
<accession>A0A9N8DKM9</accession>
<dbReference type="OrthoDB" id="271506at2759"/>
<evidence type="ECO:0000256" key="1">
    <source>
        <dbReference type="ARBA" id="ARBA00022448"/>
    </source>
</evidence>
<keyword evidence="3" id="KW-0812">Transmembrane</keyword>
<keyword evidence="2" id="KW-0677">Repeat</keyword>
<keyword evidence="3" id="KW-1133">Transmembrane helix</keyword>
<dbReference type="PANTHER" id="PTHR12226">
    <property type="entry name" value="MANNOSE-P-DOLICHOL UTILIZATION DEFECT 1 LEC35 -RELATED"/>
    <property type="match status" value="1"/>
</dbReference>
<evidence type="ECO:0000313" key="5">
    <source>
        <dbReference type="Proteomes" id="UP001153069"/>
    </source>
</evidence>
<dbReference type="Proteomes" id="UP001153069">
    <property type="component" value="Unassembled WGS sequence"/>
</dbReference>
<keyword evidence="1" id="KW-0813">Transport</keyword>
<name>A0A9N8DKM9_9STRA</name>
<proteinExistence type="predicted"/>
<evidence type="ECO:0000256" key="2">
    <source>
        <dbReference type="ARBA" id="ARBA00022737"/>
    </source>
</evidence>
<protein>
    <submittedName>
        <fullName evidence="4">Mannose-P-dolichol utilization defect 1 protein</fullName>
    </submittedName>
</protein>
<organism evidence="4 5">
    <name type="scientific">Seminavis robusta</name>
    <dbReference type="NCBI Taxonomy" id="568900"/>
    <lineage>
        <taxon>Eukaryota</taxon>
        <taxon>Sar</taxon>
        <taxon>Stramenopiles</taxon>
        <taxon>Ochrophyta</taxon>
        <taxon>Bacillariophyta</taxon>
        <taxon>Bacillariophyceae</taxon>
        <taxon>Bacillariophycidae</taxon>
        <taxon>Naviculales</taxon>
        <taxon>Naviculaceae</taxon>
        <taxon>Seminavis</taxon>
    </lineage>
</organism>
<evidence type="ECO:0000313" key="4">
    <source>
        <dbReference type="EMBL" id="CAB9502295.1"/>
    </source>
</evidence>
<gene>
    <name evidence="4" type="ORF">SEMRO_132_G062800.1</name>
</gene>
<sequence>MIRNSILESPLVASIGKWIWGSTPNPNISPDICLAGLPFHMIYDCWMQVVVKCMGISMIAGAMLNKAPTLVNIVQSKSVAGLPKSSIYGETIIMVNATLYGYLQRFPFTAYGENVAIALQCTMMMLLMWQYSEDHPKKGSHKAPSSTSSLIENPSTIHSTTRLVTTQKEKLQVTCLSVLYIFNVVHFLPPSRYYLLMSSVLPLMAYARGNQIMEAYSIQHTGTQSIVTTAISLGGNLGRILTTIKEVGFDMAALSWYSVSALLNFVMFVQFFVYRQNTKLFLEEMRQQKTYVLPKEA</sequence>
<keyword evidence="5" id="KW-1185">Reference proteome</keyword>
<dbReference type="EMBL" id="CAICTM010000131">
    <property type="protein sequence ID" value="CAB9502295.1"/>
    <property type="molecule type" value="Genomic_DNA"/>
</dbReference>
<dbReference type="InterPro" id="IPR016817">
    <property type="entry name" value="MannP-dilichol_defect-1"/>
</dbReference>
<keyword evidence="3" id="KW-0472">Membrane</keyword>
<comment type="caution">
    <text evidence="4">The sequence shown here is derived from an EMBL/GenBank/DDBJ whole genome shotgun (WGS) entry which is preliminary data.</text>
</comment>
<dbReference type="AlphaFoldDB" id="A0A9N8DKM9"/>